<dbReference type="Gene3D" id="3.40.50.2000">
    <property type="entry name" value="Glycogen Phosphorylase B"/>
    <property type="match status" value="1"/>
</dbReference>
<protein>
    <submittedName>
        <fullName evidence="6">UDP-glycosyltransferase UGT46D1</fullName>
    </submittedName>
</protein>
<proteinExistence type="evidence at transcript level"/>
<sequence length="548" mass="62703">MQCSIRLGRSSVRRKMREYSLYFLITAIFTLSREVDAARILGLFPHTGKSHQMAFEPLLHKLAERGHHVTVASFFPSKNPPANYTDISFEGLTELGLETYDLSLYEDPNKIIKMIPPLDRLLEQMFGFAPLAEMALHNCRKLVDFKPLADVLKKEYDVLLIENFNSDCMLGMVNIYGHDAPIVGLSSTLPMPWSLERVGVADNPSYTPIPSTTFLDKMNFYERLENTFMKLFFKYWFRYEIQLKEQEIIEKHFGRRIPDLDDLARNTSLLILNCFRSWNGNRPLSSAIIEAGGMHLDHTRKALPHYMERYINESEHGVVLLSLGSLIKTATLPKYREQLIINALSTLKQRVIWKYEDSDEEGTLIGNILRVKWLPQYELLQHKNVLAFVTHGGMLGMTEAMSAGKPMVVVPFFGDQPNNGAHAAKLGIAKVVTYEHLTEKSLTDALQSVLSAEMRLNARRASQIWKDRQTSPMDTAVYAIERVIRWGAQDPLHLAARDLAFYQYYLLDVFAVAIISILVLLFLISSIFMLIVRSIIFILHREGKKKVN</sequence>
<evidence type="ECO:0000256" key="3">
    <source>
        <dbReference type="ARBA" id="ARBA00022679"/>
    </source>
</evidence>
<evidence type="ECO:0000256" key="1">
    <source>
        <dbReference type="ARBA" id="ARBA00009995"/>
    </source>
</evidence>
<dbReference type="FunFam" id="3.40.50.2000:FF:000050">
    <property type="entry name" value="UDP-glucuronosyltransferase"/>
    <property type="match status" value="1"/>
</dbReference>
<keyword evidence="5" id="KW-0472">Membrane</keyword>
<dbReference type="PROSITE" id="PS00375">
    <property type="entry name" value="UDPGT"/>
    <property type="match status" value="1"/>
</dbReference>
<evidence type="ECO:0000256" key="4">
    <source>
        <dbReference type="RuleBase" id="RU003718"/>
    </source>
</evidence>
<dbReference type="Pfam" id="PF00201">
    <property type="entry name" value="UDPGT"/>
    <property type="match status" value="1"/>
</dbReference>
<dbReference type="CDD" id="cd03784">
    <property type="entry name" value="GT1_Gtf-like"/>
    <property type="match status" value="1"/>
</dbReference>
<evidence type="ECO:0000256" key="5">
    <source>
        <dbReference type="SAM" id="Phobius"/>
    </source>
</evidence>
<accession>A0A286MXP6</accession>
<reference evidence="6" key="1">
    <citation type="journal article" date="2009" name="BMC Genomics">
        <title>454 pyrosequencing based transcriptome analysis of Zygaena filipendulae with focus on genes involved in biosynthesis of cyanogenic glucosides.</title>
        <authorList>
            <person name="Zagrobelny M."/>
            <person name="Scheibye-Alsing K."/>
            <person name="Jensen N.B."/>
            <person name="Moller B.L."/>
            <person name="Gorodkin J."/>
            <person name="Bak S."/>
        </authorList>
    </citation>
    <scope>NUCLEOTIDE SEQUENCE</scope>
</reference>
<dbReference type="GO" id="GO:0008194">
    <property type="term" value="F:UDP-glycosyltransferase activity"/>
    <property type="evidence" value="ECO:0007669"/>
    <property type="project" value="InterPro"/>
</dbReference>
<evidence type="ECO:0000313" key="6">
    <source>
        <dbReference type="EMBL" id="ASX93998.1"/>
    </source>
</evidence>
<dbReference type="PANTHER" id="PTHR48043:SF145">
    <property type="entry name" value="FI06409P-RELATED"/>
    <property type="match status" value="1"/>
</dbReference>
<comment type="similarity">
    <text evidence="1 4">Belongs to the UDP-glycosyltransferase family.</text>
</comment>
<dbReference type="PANTHER" id="PTHR48043">
    <property type="entry name" value="EG:EG0003.4 PROTEIN-RELATED"/>
    <property type="match status" value="1"/>
</dbReference>
<dbReference type="AlphaFoldDB" id="A0A286MXP6"/>
<organism evidence="6">
    <name type="scientific">Zygaena filipendulae</name>
    <dbReference type="NCBI Taxonomy" id="287375"/>
    <lineage>
        <taxon>Eukaryota</taxon>
        <taxon>Metazoa</taxon>
        <taxon>Ecdysozoa</taxon>
        <taxon>Arthropoda</taxon>
        <taxon>Hexapoda</taxon>
        <taxon>Insecta</taxon>
        <taxon>Pterygota</taxon>
        <taxon>Neoptera</taxon>
        <taxon>Endopterygota</taxon>
        <taxon>Lepidoptera</taxon>
        <taxon>Glossata</taxon>
        <taxon>Ditrysia</taxon>
        <taxon>Zygaenoidea</taxon>
        <taxon>Zygaenidae</taxon>
        <taxon>Zygaeninae</taxon>
        <taxon>Zygaena</taxon>
    </lineage>
</organism>
<keyword evidence="5" id="KW-1133">Transmembrane helix</keyword>
<dbReference type="InterPro" id="IPR002213">
    <property type="entry name" value="UDP_glucos_trans"/>
</dbReference>
<reference evidence="6" key="3">
    <citation type="submission" date="2017-08" db="EMBL/GenBank/DDBJ databases">
        <authorList>
            <person name="de Groot N.N."/>
        </authorList>
    </citation>
    <scope>NUCLEOTIDE SEQUENCE</scope>
</reference>
<feature type="transmembrane region" description="Helical" evidence="5">
    <location>
        <begin position="509"/>
        <end position="539"/>
    </location>
</feature>
<gene>
    <name evidence="6" type="primary">UGT46D1</name>
</gene>
<keyword evidence="5" id="KW-0812">Transmembrane</keyword>
<evidence type="ECO:0000256" key="2">
    <source>
        <dbReference type="ARBA" id="ARBA00022676"/>
    </source>
</evidence>
<reference evidence="6" key="2">
    <citation type="journal article" date="2014" name="PLoS ONE">
        <title>Chemical defense balanced by sequestration and de novo biosynthesis in a lepidopteran specialist.</title>
        <authorList>
            <person name="Furstenberg-Hagg J."/>
            <person name="Zagrobelny M."/>
            <person name="Jorgensen K."/>
            <person name="Vogel H."/>
            <person name="Moller B.L."/>
            <person name="Bak S."/>
        </authorList>
    </citation>
    <scope>NUCLEOTIDE SEQUENCE</scope>
</reference>
<dbReference type="SUPFAM" id="SSF53756">
    <property type="entry name" value="UDP-Glycosyltransferase/glycogen phosphorylase"/>
    <property type="match status" value="1"/>
</dbReference>
<dbReference type="EMBL" id="MF684364">
    <property type="protein sequence ID" value="ASX93998.1"/>
    <property type="molecule type" value="mRNA"/>
</dbReference>
<keyword evidence="2 4" id="KW-0328">Glycosyltransferase</keyword>
<dbReference type="InterPro" id="IPR050271">
    <property type="entry name" value="UDP-glycosyltransferase"/>
</dbReference>
<keyword evidence="3 4" id="KW-0808">Transferase</keyword>
<dbReference type="InterPro" id="IPR035595">
    <property type="entry name" value="UDP_glycos_trans_CS"/>
</dbReference>
<name>A0A286MXP6_9NEOP</name>